<proteinExistence type="inferred from homology"/>
<evidence type="ECO:0000256" key="2">
    <source>
        <dbReference type="ARBA" id="ARBA00008053"/>
    </source>
</evidence>
<protein>
    <submittedName>
        <fullName evidence="7">DUF445 family protein</fullName>
    </submittedName>
</protein>
<keyword evidence="8" id="KW-1185">Reference proteome</keyword>
<evidence type="ECO:0000256" key="6">
    <source>
        <dbReference type="SAM" id="Phobius"/>
    </source>
</evidence>
<dbReference type="EMBL" id="CP106877">
    <property type="protein sequence ID" value="WAA12997.1"/>
    <property type="molecule type" value="Genomic_DNA"/>
</dbReference>
<evidence type="ECO:0000256" key="1">
    <source>
        <dbReference type="ARBA" id="ARBA00004308"/>
    </source>
</evidence>
<evidence type="ECO:0000313" key="7">
    <source>
        <dbReference type="EMBL" id="WAA12997.1"/>
    </source>
</evidence>
<evidence type="ECO:0000313" key="8">
    <source>
        <dbReference type="Proteomes" id="UP001164726"/>
    </source>
</evidence>
<comment type="subcellular location">
    <subcellularLocation>
        <location evidence="1">Endomembrane system</location>
    </subcellularLocation>
</comment>
<reference evidence="7" key="1">
    <citation type="submission" date="2022-09" db="EMBL/GenBank/DDBJ databases">
        <title>Complete Genomes of Fervidibacillus albus and Fervidibacillus halotolerans isolated from tidal flat sediments.</title>
        <authorList>
            <person name="Kwon K.K."/>
            <person name="Yang S.-H."/>
            <person name="Park M.J."/>
            <person name="Oh H.-M."/>
        </authorList>
    </citation>
    <scope>NUCLEOTIDE SEQUENCE</scope>
    <source>
        <strain evidence="7">MEBiC13594</strain>
    </source>
</reference>
<dbReference type="GO" id="GO:0012505">
    <property type="term" value="C:endomembrane system"/>
    <property type="evidence" value="ECO:0007669"/>
    <property type="project" value="UniProtKB-SubCell"/>
</dbReference>
<feature type="transmembrane region" description="Helical" evidence="6">
    <location>
        <begin position="355"/>
        <end position="377"/>
    </location>
</feature>
<dbReference type="Pfam" id="PF04286">
    <property type="entry name" value="DUF445"/>
    <property type="match status" value="1"/>
</dbReference>
<sequence length="378" mass="43822">MYSILMILSMAIIGAVIGGMTNSLAIKMLFRPYKPVYIGKWRLPFTPGLIPKRRKELAKQLGYLVVNHLVTPETVQKKLAEGPFLNEIKLFVGKSIRKFLNSNRSLVNWFQQIHLEIDQSQIQQKIHRFMDEQLEKWLNKNRNKTINGFIPLSIWSKVDENIERLSKMIMDKLIDFVTSDRGRVLIQHTLNKYLERIKFGPMLQLFLNEEQLVAKIQMEIVSLLQSDSNRKQLAEFIREEVDRVKARPLSELLEKIGEKDIKEAITKELHQAVDITAFLHQPLSNYLDSSEKEQLEIKVSETIVQFGMEQLSKHIHQIMDTLQIVGMVERQVDSFSTKRLEELVLTISGRELKMITYLGAYLGGMIGLIQGIIVQFFN</sequence>
<keyword evidence="3 6" id="KW-0812">Transmembrane</keyword>
<evidence type="ECO:0000256" key="3">
    <source>
        <dbReference type="ARBA" id="ARBA00022692"/>
    </source>
</evidence>
<name>A0A9E8M125_9BACI</name>
<dbReference type="RefSeq" id="WP_275421131.1">
    <property type="nucleotide sequence ID" value="NZ_CP106877.1"/>
</dbReference>
<organism evidence="7 8">
    <name type="scientific">Fervidibacillus halotolerans</name>
    <dbReference type="NCBI Taxonomy" id="2980027"/>
    <lineage>
        <taxon>Bacteria</taxon>
        <taxon>Bacillati</taxon>
        <taxon>Bacillota</taxon>
        <taxon>Bacilli</taxon>
        <taxon>Bacillales</taxon>
        <taxon>Bacillaceae</taxon>
        <taxon>Fervidibacillus</taxon>
    </lineage>
</organism>
<gene>
    <name evidence="7" type="ORF">OE105_02405</name>
</gene>
<feature type="transmembrane region" description="Helical" evidence="6">
    <location>
        <begin position="6"/>
        <end position="30"/>
    </location>
</feature>
<dbReference type="PANTHER" id="PTHR35791:SF1">
    <property type="entry name" value="UPF0754 MEMBRANE PROTEIN YHEB"/>
    <property type="match status" value="1"/>
</dbReference>
<dbReference type="KEGG" id="fhl:OE105_02405"/>
<dbReference type="AlphaFoldDB" id="A0A9E8M125"/>
<evidence type="ECO:0000256" key="4">
    <source>
        <dbReference type="ARBA" id="ARBA00022989"/>
    </source>
</evidence>
<dbReference type="Proteomes" id="UP001164726">
    <property type="component" value="Chromosome"/>
</dbReference>
<evidence type="ECO:0000256" key="5">
    <source>
        <dbReference type="ARBA" id="ARBA00023136"/>
    </source>
</evidence>
<keyword evidence="4 6" id="KW-1133">Transmembrane helix</keyword>
<dbReference type="PANTHER" id="PTHR35791">
    <property type="entry name" value="UPF0754 MEMBRANE PROTEIN YHEB"/>
    <property type="match status" value="1"/>
</dbReference>
<keyword evidence="5 6" id="KW-0472">Membrane</keyword>
<dbReference type="InterPro" id="IPR007383">
    <property type="entry name" value="DUF445"/>
</dbReference>
<comment type="similarity">
    <text evidence="2">Belongs to the UPF0754 family.</text>
</comment>
<accession>A0A9E8M125</accession>